<keyword evidence="5 11" id="KW-0963">Cytoplasm</keyword>
<keyword evidence="8 11" id="KW-0949">S-adenosyl-L-methionine</keyword>
<evidence type="ECO:0000256" key="5">
    <source>
        <dbReference type="ARBA" id="ARBA00022490"/>
    </source>
</evidence>
<dbReference type="GO" id="GO:0030488">
    <property type="term" value="P:tRNA methylation"/>
    <property type="evidence" value="ECO:0007669"/>
    <property type="project" value="UniProtKB-UniRule"/>
</dbReference>
<dbReference type="HOGENOM" id="CLU_018580_2_0_1"/>
<dbReference type="PANTHER" id="PTHR21210:SF0">
    <property type="entry name" value="TRNA (URACIL-O(2)-)-METHYLTRANSFERASE-RELATED"/>
    <property type="match status" value="1"/>
</dbReference>
<evidence type="ECO:0000256" key="9">
    <source>
        <dbReference type="ARBA" id="ARBA00022694"/>
    </source>
</evidence>
<gene>
    <name evidence="13" type="ORF">M404DRAFT_29028</name>
</gene>
<dbReference type="EC" id="2.1.1.211" evidence="3 11"/>
<proteinExistence type="inferred from homology"/>
<keyword evidence="6 11" id="KW-0489">Methyltransferase</keyword>
<feature type="region of interest" description="Disordered" evidence="12">
    <location>
        <begin position="419"/>
        <end position="439"/>
    </location>
</feature>
<dbReference type="OrthoDB" id="10047021at2759"/>
<evidence type="ECO:0000313" key="14">
    <source>
        <dbReference type="Proteomes" id="UP000054217"/>
    </source>
</evidence>
<accession>A0A0C3P119</accession>
<comment type="subcellular location">
    <subcellularLocation>
        <location evidence="1 11">Cytoplasm</location>
    </subcellularLocation>
</comment>
<dbReference type="InParanoid" id="A0A0C3P119"/>
<keyword evidence="9 11" id="KW-0819">tRNA processing</keyword>
<dbReference type="EMBL" id="KN831991">
    <property type="protein sequence ID" value="KIO01059.1"/>
    <property type="molecule type" value="Genomic_DNA"/>
</dbReference>
<evidence type="ECO:0000256" key="11">
    <source>
        <dbReference type="RuleBase" id="RU368004"/>
    </source>
</evidence>
<reference evidence="13 14" key="1">
    <citation type="submission" date="2014-04" db="EMBL/GenBank/DDBJ databases">
        <authorList>
            <consortium name="DOE Joint Genome Institute"/>
            <person name="Kuo A."/>
            <person name="Kohler A."/>
            <person name="Costa M.D."/>
            <person name="Nagy L.G."/>
            <person name="Floudas D."/>
            <person name="Copeland A."/>
            <person name="Barry K.W."/>
            <person name="Cichocki N."/>
            <person name="Veneault-Fourrey C."/>
            <person name="LaButti K."/>
            <person name="Lindquist E.A."/>
            <person name="Lipzen A."/>
            <person name="Lundell T."/>
            <person name="Morin E."/>
            <person name="Murat C."/>
            <person name="Sun H."/>
            <person name="Tunlid A."/>
            <person name="Henrissat B."/>
            <person name="Grigoriev I.V."/>
            <person name="Hibbett D.S."/>
            <person name="Martin F."/>
            <person name="Nordberg H.P."/>
            <person name="Cantor M.N."/>
            <person name="Hua S.X."/>
        </authorList>
    </citation>
    <scope>NUCLEOTIDE SEQUENCE [LARGE SCALE GENOMIC DNA]</scope>
    <source>
        <strain evidence="13 14">Marx 270</strain>
    </source>
</reference>
<evidence type="ECO:0000256" key="1">
    <source>
        <dbReference type="ARBA" id="ARBA00004496"/>
    </source>
</evidence>
<evidence type="ECO:0000256" key="4">
    <source>
        <dbReference type="ARBA" id="ARBA00017788"/>
    </source>
</evidence>
<organism evidence="13 14">
    <name type="scientific">Pisolithus tinctorius Marx 270</name>
    <dbReference type="NCBI Taxonomy" id="870435"/>
    <lineage>
        <taxon>Eukaryota</taxon>
        <taxon>Fungi</taxon>
        <taxon>Dikarya</taxon>
        <taxon>Basidiomycota</taxon>
        <taxon>Agaricomycotina</taxon>
        <taxon>Agaricomycetes</taxon>
        <taxon>Agaricomycetidae</taxon>
        <taxon>Boletales</taxon>
        <taxon>Sclerodermatineae</taxon>
        <taxon>Pisolithaceae</taxon>
        <taxon>Pisolithus</taxon>
    </lineage>
</organism>
<evidence type="ECO:0000256" key="12">
    <source>
        <dbReference type="SAM" id="MobiDB-lite"/>
    </source>
</evidence>
<comment type="similarity">
    <text evidence="2 11">Belongs to the TRM44 family.</text>
</comment>
<evidence type="ECO:0000313" key="13">
    <source>
        <dbReference type="EMBL" id="KIO01059.1"/>
    </source>
</evidence>
<dbReference type="FunCoup" id="A0A0C3P119">
    <property type="interactions" value="32"/>
</dbReference>
<sequence length="622" mass="70169">MTQPVVRPQFTPLPCDTNTSAEYAPLRTSCSDRTEIWTPVIRCPAPFTTEFFEKAVDQLVHHPEYNSTLILRSETLSDVRFSEDDGPAREQEDAETMLLKTLTQCDLEGYRPVRAIRRRLLPRRPGRDATLEQTCVFYTATVTTTEVGKVHALEGEQTTTPMYEDEQDSATSLLILTPLLKDDESLPYYHPAVRRLAVRYVQNIQEPCGKSETTTLASGTLLIEAVLPPSGPTSPYPPDPNSRLYRTCLALLDTVHRYGWGALTHYRKRVHHDTLVPRETYQDLYLVLRERYKHLVSQWKEATDPAKHVFEDVGIATFLMLFWKATYGTRRDGSVEPDADHGGGADTNMMPCRNWPRPSGGFLDLGCGNGLLVHILVSEGYVGHGIDVRARQSWSHYPEATRKALHVYSLDPTGYIHHPRTESAGSTSDPKSSDDTKNDTGTDFFMPGVFLIGNHADELTPWVPVLATLCDAVGYLSIPCCAWGFDERFTRSSTATSSLLSFYPRSSPHDPSTISFEEEDMDDESAFIETLNLGAEGTRKSQYSVYRIWLARLSRWMGWKVECEVLRIPSTRNWGTVGRERLRIGGDDDGELFKERAREIVRAVVRRGVFKTRKPEGKAGDH</sequence>
<dbReference type="GO" id="GO:0005737">
    <property type="term" value="C:cytoplasm"/>
    <property type="evidence" value="ECO:0007669"/>
    <property type="project" value="UniProtKB-SubCell"/>
</dbReference>
<evidence type="ECO:0000256" key="8">
    <source>
        <dbReference type="ARBA" id="ARBA00022691"/>
    </source>
</evidence>
<evidence type="ECO:0000256" key="7">
    <source>
        <dbReference type="ARBA" id="ARBA00022679"/>
    </source>
</evidence>
<reference evidence="14" key="2">
    <citation type="submission" date="2015-01" db="EMBL/GenBank/DDBJ databases">
        <title>Evolutionary Origins and Diversification of the Mycorrhizal Mutualists.</title>
        <authorList>
            <consortium name="DOE Joint Genome Institute"/>
            <consortium name="Mycorrhizal Genomics Consortium"/>
            <person name="Kohler A."/>
            <person name="Kuo A."/>
            <person name="Nagy L.G."/>
            <person name="Floudas D."/>
            <person name="Copeland A."/>
            <person name="Barry K.W."/>
            <person name="Cichocki N."/>
            <person name="Veneault-Fourrey C."/>
            <person name="LaButti K."/>
            <person name="Lindquist E.A."/>
            <person name="Lipzen A."/>
            <person name="Lundell T."/>
            <person name="Morin E."/>
            <person name="Murat C."/>
            <person name="Riley R."/>
            <person name="Ohm R."/>
            <person name="Sun H."/>
            <person name="Tunlid A."/>
            <person name="Henrissat B."/>
            <person name="Grigoriev I.V."/>
            <person name="Hibbett D.S."/>
            <person name="Martin F."/>
        </authorList>
    </citation>
    <scope>NUCLEOTIDE SEQUENCE [LARGE SCALE GENOMIC DNA]</scope>
    <source>
        <strain evidence="14">Marx 270</strain>
    </source>
</reference>
<dbReference type="PANTHER" id="PTHR21210">
    <property type="entry name" value="TRNA (URACIL-O(2)-)-METHYLTRANSFERASE-RELATED"/>
    <property type="match status" value="1"/>
</dbReference>
<keyword evidence="14" id="KW-1185">Reference proteome</keyword>
<dbReference type="InterPro" id="IPR011671">
    <property type="entry name" value="tRNA_uracil_MeTrfase"/>
</dbReference>
<dbReference type="Pfam" id="PF07757">
    <property type="entry name" value="AdoMet_MTase"/>
    <property type="match status" value="2"/>
</dbReference>
<protein>
    <recommendedName>
        <fullName evidence="4 11">tRNA (uracil-O(2)-)-methyltransferase</fullName>
        <ecNumber evidence="3 11">2.1.1.211</ecNumber>
    </recommendedName>
</protein>
<dbReference type="Proteomes" id="UP000054217">
    <property type="component" value="Unassembled WGS sequence"/>
</dbReference>
<evidence type="ECO:0000256" key="10">
    <source>
        <dbReference type="ARBA" id="ARBA00047957"/>
    </source>
</evidence>
<evidence type="ECO:0000256" key="2">
    <source>
        <dbReference type="ARBA" id="ARBA00009056"/>
    </source>
</evidence>
<comment type="catalytic activity">
    <reaction evidence="10 11">
        <text>uridine(44) in tRNA(Ser) + S-adenosyl-L-methionine = 2'-O-methyluridine(44) in tRNA(Ser) + S-adenosyl-L-homocysteine + H(+)</text>
        <dbReference type="Rhea" id="RHEA:43100"/>
        <dbReference type="Rhea" id="RHEA-COMP:10339"/>
        <dbReference type="Rhea" id="RHEA-COMP:10340"/>
        <dbReference type="ChEBI" id="CHEBI:15378"/>
        <dbReference type="ChEBI" id="CHEBI:57856"/>
        <dbReference type="ChEBI" id="CHEBI:59789"/>
        <dbReference type="ChEBI" id="CHEBI:65315"/>
        <dbReference type="ChEBI" id="CHEBI:74478"/>
        <dbReference type="EC" id="2.1.1.211"/>
    </reaction>
</comment>
<dbReference type="STRING" id="870435.A0A0C3P119"/>
<name>A0A0C3P119_PISTI</name>
<dbReference type="GO" id="GO:0141101">
    <property type="term" value="F:tRNA(Ser) (uridine(44)-2'-O-)-methyltransferase activity"/>
    <property type="evidence" value="ECO:0007669"/>
    <property type="project" value="UniProtKB-EC"/>
</dbReference>
<comment type="function">
    <text evidence="11">Adenosyl-L-methionine (AdoMet)-dependent tRNA (uracil-O(2)-)-methyltransferase.</text>
</comment>
<keyword evidence="7 11" id="KW-0808">Transferase</keyword>
<dbReference type="AlphaFoldDB" id="A0A0C3P119"/>
<evidence type="ECO:0000256" key="3">
    <source>
        <dbReference type="ARBA" id="ARBA00012795"/>
    </source>
</evidence>
<evidence type="ECO:0000256" key="6">
    <source>
        <dbReference type="ARBA" id="ARBA00022603"/>
    </source>
</evidence>